<name>A0AAD1ZWU8_9LAMI</name>
<dbReference type="AlphaFoldDB" id="A0AAD1ZWU8"/>
<organism evidence="1 2">
    <name type="scientific">Fraxinus pennsylvanica</name>
    <dbReference type="NCBI Taxonomy" id="56036"/>
    <lineage>
        <taxon>Eukaryota</taxon>
        <taxon>Viridiplantae</taxon>
        <taxon>Streptophyta</taxon>
        <taxon>Embryophyta</taxon>
        <taxon>Tracheophyta</taxon>
        <taxon>Spermatophyta</taxon>
        <taxon>Magnoliopsida</taxon>
        <taxon>eudicotyledons</taxon>
        <taxon>Gunneridae</taxon>
        <taxon>Pentapetalae</taxon>
        <taxon>asterids</taxon>
        <taxon>lamiids</taxon>
        <taxon>Lamiales</taxon>
        <taxon>Oleaceae</taxon>
        <taxon>Oleeae</taxon>
        <taxon>Fraxinus</taxon>
    </lineage>
</organism>
<dbReference type="EMBL" id="OU503050">
    <property type="protein sequence ID" value="CAI9776974.1"/>
    <property type="molecule type" value="Genomic_DNA"/>
</dbReference>
<evidence type="ECO:0000313" key="1">
    <source>
        <dbReference type="EMBL" id="CAI9776974.1"/>
    </source>
</evidence>
<proteinExistence type="predicted"/>
<reference evidence="1" key="1">
    <citation type="submission" date="2023-05" db="EMBL/GenBank/DDBJ databases">
        <authorList>
            <person name="Huff M."/>
        </authorList>
    </citation>
    <scope>NUCLEOTIDE SEQUENCE</scope>
</reference>
<keyword evidence="2" id="KW-1185">Reference proteome</keyword>
<dbReference type="Proteomes" id="UP000834106">
    <property type="component" value="Chromosome 15"/>
</dbReference>
<evidence type="ECO:0000313" key="2">
    <source>
        <dbReference type="Proteomes" id="UP000834106"/>
    </source>
</evidence>
<accession>A0AAD1ZWU8</accession>
<sequence length="110" mass="12640">MYDGSDGRSKCAIYYKLFLLALRQSCKNVQVHDYERSNRVYNYNLDLCVPFYLTVGDDGNRKKMSITHVDEPGKCPEPSITLDYFMGGFRACNFTSGPEAAKFCWDQQPE</sequence>
<protein>
    <submittedName>
        <fullName evidence="1">Uncharacterized protein</fullName>
    </submittedName>
</protein>
<gene>
    <name evidence="1" type="ORF">FPE_LOCUS24404</name>
</gene>